<evidence type="ECO:0000256" key="2">
    <source>
        <dbReference type="ARBA" id="ARBA00005189"/>
    </source>
</evidence>
<dbReference type="EMBL" id="JACBZS010000001">
    <property type="protein sequence ID" value="NYI69833.1"/>
    <property type="molecule type" value="Genomic_DNA"/>
</dbReference>
<dbReference type="GO" id="GO:0004144">
    <property type="term" value="F:diacylglycerol O-acyltransferase activity"/>
    <property type="evidence" value="ECO:0007669"/>
    <property type="project" value="UniProtKB-EC"/>
</dbReference>
<protein>
    <recommendedName>
        <fullName evidence="4 11">Diacylglycerol O-acyltransferase</fullName>
        <ecNumber evidence="4 11">2.3.1.20</ecNumber>
    </recommendedName>
</protein>
<evidence type="ECO:0000256" key="9">
    <source>
        <dbReference type="ARBA" id="ARBA00023315"/>
    </source>
</evidence>
<dbReference type="GO" id="GO:0071731">
    <property type="term" value="P:response to nitric oxide"/>
    <property type="evidence" value="ECO:0007669"/>
    <property type="project" value="TreeGrafter"/>
</dbReference>
<feature type="domain" description="O-acyltransferase WSD1-like N-terminal" evidence="12">
    <location>
        <begin position="5"/>
        <end position="275"/>
    </location>
</feature>
<comment type="similarity">
    <text evidence="3 11">Belongs to the long-chain O-acyltransferase family.</text>
</comment>
<evidence type="ECO:0000256" key="4">
    <source>
        <dbReference type="ARBA" id="ARBA00013244"/>
    </source>
</evidence>
<dbReference type="InterPro" id="IPR009721">
    <property type="entry name" value="O-acyltransferase_WSD1_C"/>
</dbReference>
<evidence type="ECO:0000256" key="1">
    <source>
        <dbReference type="ARBA" id="ARBA00004771"/>
    </source>
</evidence>
<evidence type="ECO:0000256" key="11">
    <source>
        <dbReference type="RuleBase" id="RU361241"/>
    </source>
</evidence>
<evidence type="ECO:0000256" key="7">
    <source>
        <dbReference type="ARBA" id="ARBA00022798"/>
    </source>
</evidence>
<dbReference type="GO" id="GO:0019432">
    <property type="term" value="P:triglyceride biosynthetic process"/>
    <property type="evidence" value="ECO:0007669"/>
    <property type="project" value="UniProtKB-UniPathway"/>
</dbReference>
<sequence length="494" mass="51770">MADRLSERDVLLLALDTHHNPGHAGAVDVFDPAADGTPLTRDRLLDLITERLVYVPRYRKRVRTVPGALGTPVWVDDADFDLSFHVRSAALPAPGTPEQLAEFVGRVSAGRLDRSRPLWELYLVEGLGGGRTALVWKTHPVLVDGIDAVDLGQLLLESDPIPDEAEESPFGTEWRPEPEPGPLGLLAGAALEAGGGLPSLLPRARRGATEALGAVVAVTEAVGGTAGAVGDLLGAFVHGGRPPTDSPLGGAASQQRRWAALDLPLARLQELRAKGQAAGAQEDTLGAVTINDIVLTVLTGALRAWLTGRGAAPRRSELVALAPMSVRDVDGEPSSLGSSVAPLLMSLPVGEPNPLLRLQQVAFDTRAYKDTGRAVGARDISEIAGFAPATLQALAVRAALGSRRRPYDLMVTNVPGPQHKVYAGTAPLAATWPVLPLAAGHLLAAGLTSYDGRVHLGLTADRDKLADLAALAEGVPDAVDELAEALDRRQEGAR</sequence>
<keyword evidence="9 11" id="KW-0012">Acyltransferase</keyword>
<evidence type="ECO:0000256" key="10">
    <source>
        <dbReference type="ARBA" id="ARBA00048109"/>
    </source>
</evidence>
<accession>A0A7Z0D6L2</accession>
<dbReference type="GO" id="GO:0005886">
    <property type="term" value="C:plasma membrane"/>
    <property type="evidence" value="ECO:0007669"/>
    <property type="project" value="TreeGrafter"/>
</dbReference>
<comment type="pathway">
    <text evidence="1 11">Glycerolipid metabolism; triacylglycerol biosynthesis.</text>
</comment>
<name>A0A7Z0D6L2_9ACTN</name>
<evidence type="ECO:0000256" key="5">
    <source>
        <dbReference type="ARBA" id="ARBA00022516"/>
    </source>
</evidence>
<dbReference type="GO" id="GO:0051701">
    <property type="term" value="P:biological process involved in interaction with host"/>
    <property type="evidence" value="ECO:0007669"/>
    <property type="project" value="TreeGrafter"/>
</dbReference>
<evidence type="ECO:0000259" key="12">
    <source>
        <dbReference type="Pfam" id="PF03007"/>
    </source>
</evidence>
<keyword evidence="15" id="KW-1185">Reference proteome</keyword>
<feature type="domain" description="O-acyltransferase WSD1 C-terminal" evidence="13">
    <location>
        <begin position="337"/>
        <end position="482"/>
    </location>
</feature>
<proteinExistence type="inferred from homology"/>
<evidence type="ECO:0000259" key="13">
    <source>
        <dbReference type="Pfam" id="PF06974"/>
    </source>
</evidence>
<dbReference type="EC" id="2.3.1.20" evidence="4 11"/>
<dbReference type="RefSeq" id="WP_179443858.1">
    <property type="nucleotide sequence ID" value="NZ_JACBZS010000001.1"/>
</dbReference>
<keyword evidence="7 11" id="KW-0319">Glycerol metabolism</keyword>
<dbReference type="PANTHER" id="PTHR31650">
    <property type="entry name" value="O-ACYLTRANSFERASE (WSD1-LIKE) FAMILY PROTEIN"/>
    <property type="match status" value="1"/>
</dbReference>
<dbReference type="GO" id="GO:0001666">
    <property type="term" value="P:response to hypoxia"/>
    <property type="evidence" value="ECO:0007669"/>
    <property type="project" value="TreeGrafter"/>
</dbReference>
<evidence type="ECO:0000256" key="6">
    <source>
        <dbReference type="ARBA" id="ARBA00022679"/>
    </source>
</evidence>
<evidence type="ECO:0000313" key="15">
    <source>
        <dbReference type="Proteomes" id="UP000527616"/>
    </source>
</evidence>
<dbReference type="SUPFAM" id="SSF52777">
    <property type="entry name" value="CoA-dependent acyltransferases"/>
    <property type="match status" value="1"/>
</dbReference>
<dbReference type="AlphaFoldDB" id="A0A7Z0D6L2"/>
<dbReference type="UniPathway" id="UPA00282"/>
<organism evidence="14 15">
    <name type="scientific">Naumannella cuiyingiana</name>
    <dbReference type="NCBI Taxonomy" id="1347891"/>
    <lineage>
        <taxon>Bacteria</taxon>
        <taxon>Bacillati</taxon>
        <taxon>Actinomycetota</taxon>
        <taxon>Actinomycetes</taxon>
        <taxon>Propionibacteriales</taxon>
        <taxon>Propionibacteriaceae</taxon>
        <taxon>Naumannella</taxon>
    </lineage>
</organism>
<evidence type="ECO:0000313" key="14">
    <source>
        <dbReference type="EMBL" id="NYI69833.1"/>
    </source>
</evidence>
<dbReference type="NCBIfam" id="TIGR02946">
    <property type="entry name" value="acyl_WS_DGAT"/>
    <property type="match status" value="1"/>
</dbReference>
<gene>
    <name evidence="14" type="ORF">GGQ54_000393</name>
</gene>
<keyword evidence="5 11" id="KW-0444">Lipid biosynthesis</keyword>
<dbReference type="InterPro" id="IPR004255">
    <property type="entry name" value="O-acyltransferase_WSD1_N"/>
</dbReference>
<dbReference type="InterPro" id="IPR014292">
    <property type="entry name" value="Acyl_transf_WS/DGAT"/>
</dbReference>
<dbReference type="Pfam" id="PF06974">
    <property type="entry name" value="WS_DGAT_C"/>
    <property type="match status" value="1"/>
</dbReference>
<comment type="caution">
    <text evidence="14">The sequence shown here is derived from an EMBL/GenBank/DDBJ whole genome shotgun (WGS) entry which is preliminary data.</text>
</comment>
<comment type="pathway">
    <text evidence="2">Lipid metabolism.</text>
</comment>
<keyword evidence="6 11" id="KW-0808">Transferase</keyword>
<evidence type="ECO:0000256" key="8">
    <source>
        <dbReference type="ARBA" id="ARBA00023098"/>
    </source>
</evidence>
<dbReference type="PANTHER" id="PTHR31650:SF1">
    <property type="entry name" value="WAX ESTER SYNTHASE_DIACYLGLYCEROL ACYLTRANSFERASE 4-RELATED"/>
    <property type="match status" value="1"/>
</dbReference>
<dbReference type="Pfam" id="PF03007">
    <property type="entry name" value="WS_DGAT_cat"/>
    <property type="match status" value="1"/>
</dbReference>
<reference evidence="14 15" key="1">
    <citation type="submission" date="2020-07" db="EMBL/GenBank/DDBJ databases">
        <title>Sequencing the genomes of 1000 actinobacteria strains.</title>
        <authorList>
            <person name="Klenk H.-P."/>
        </authorList>
    </citation>
    <scope>NUCLEOTIDE SEQUENCE [LARGE SCALE GENOMIC DNA]</scope>
    <source>
        <strain evidence="14 15">DSM 103164</strain>
    </source>
</reference>
<comment type="catalytic activity">
    <reaction evidence="10 11">
        <text>an acyl-CoA + a 1,2-diacyl-sn-glycerol = a triacyl-sn-glycerol + CoA</text>
        <dbReference type="Rhea" id="RHEA:10868"/>
        <dbReference type="ChEBI" id="CHEBI:17815"/>
        <dbReference type="ChEBI" id="CHEBI:57287"/>
        <dbReference type="ChEBI" id="CHEBI:58342"/>
        <dbReference type="ChEBI" id="CHEBI:64615"/>
        <dbReference type="EC" id="2.3.1.20"/>
    </reaction>
</comment>
<dbReference type="GO" id="GO:0006071">
    <property type="term" value="P:glycerol metabolic process"/>
    <property type="evidence" value="ECO:0007669"/>
    <property type="project" value="UniProtKB-KW"/>
</dbReference>
<evidence type="ECO:0000256" key="3">
    <source>
        <dbReference type="ARBA" id="ARBA00009587"/>
    </source>
</evidence>
<keyword evidence="8 11" id="KW-0443">Lipid metabolism</keyword>
<dbReference type="InterPro" id="IPR045034">
    <property type="entry name" value="O-acyltransferase_WSD1-like"/>
</dbReference>
<dbReference type="Proteomes" id="UP000527616">
    <property type="component" value="Unassembled WGS sequence"/>
</dbReference>